<dbReference type="RefSeq" id="WP_208643086.1">
    <property type="nucleotide sequence ID" value="NZ_MCGQ01000010.1"/>
</dbReference>
<proteinExistence type="predicted"/>
<comment type="caution">
    <text evidence="2">The sequence shown here is derived from an EMBL/GenBank/DDBJ whole genome shotgun (WGS) entry which is preliminary data.</text>
</comment>
<feature type="region of interest" description="Disordered" evidence="1">
    <location>
        <begin position="117"/>
        <end position="136"/>
    </location>
</feature>
<evidence type="ECO:0000313" key="2">
    <source>
        <dbReference type="EMBL" id="OXY96912.1"/>
    </source>
</evidence>
<dbReference type="AlphaFoldDB" id="A0A233SMM6"/>
<accession>A0A233SMM6</accession>
<reference evidence="2 3" key="1">
    <citation type="submission" date="2016-07" db="EMBL/GenBank/DDBJ databases">
        <title>Draft genome of Streptomyces diastatochromogenes.</title>
        <authorList>
            <person name="Podduturi R."/>
            <person name="Lukassen M.B."/>
            <person name="Clausen N."/>
            <person name="Nielsen J.L."/>
            <person name="Jorgensen N.O."/>
        </authorList>
    </citation>
    <scope>NUCLEOTIDE SEQUENCE [LARGE SCALE GENOMIC DNA]</scope>
    <source>
        <strain evidence="2 3">DSM 40608</strain>
    </source>
</reference>
<name>A0A233SMM6_STRDA</name>
<dbReference type="Proteomes" id="UP000215483">
    <property type="component" value="Unassembled WGS sequence"/>
</dbReference>
<sequence>MNGGGTSDGPGGLMEQLLALIGEHHDTIRETLDDEEYATLLTRLEALAATDADDDRAVRRACQGVRLALLRLPLDHPVYRALDSLRQVAAPPEPTAVVGARELLALLMALPPAPEPVYGTAPDPASGTAPEPAYDTAPEPAYGPAPEEDRLLLGAPALSADEARVRCGGAPPPELIRLRDPRDGDRYPEFQFTEGSGTPREVVLEVNRLLLADIDPWGAAAWWLSGNTWLGGTPASLLGRLPDHRLVGAATALVEGD</sequence>
<evidence type="ECO:0000256" key="1">
    <source>
        <dbReference type="SAM" id="MobiDB-lite"/>
    </source>
</evidence>
<evidence type="ECO:0000313" key="3">
    <source>
        <dbReference type="Proteomes" id="UP000215483"/>
    </source>
</evidence>
<gene>
    <name evidence="2" type="ORF">BEK98_11990</name>
</gene>
<dbReference type="EMBL" id="MCGQ01000010">
    <property type="protein sequence ID" value="OXY96912.1"/>
    <property type="molecule type" value="Genomic_DNA"/>
</dbReference>
<organism evidence="2 3">
    <name type="scientific">Streptomyces diastatochromogenes</name>
    <dbReference type="NCBI Taxonomy" id="42236"/>
    <lineage>
        <taxon>Bacteria</taxon>
        <taxon>Bacillati</taxon>
        <taxon>Actinomycetota</taxon>
        <taxon>Actinomycetes</taxon>
        <taxon>Kitasatosporales</taxon>
        <taxon>Streptomycetaceae</taxon>
        <taxon>Streptomyces</taxon>
    </lineage>
</organism>
<keyword evidence="3" id="KW-1185">Reference proteome</keyword>
<protein>
    <submittedName>
        <fullName evidence="2">Uncharacterized protein</fullName>
    </submittedName>
</protein>